<comment type="caution">
    <text evidence="1">The sequence shown here is derived from an EMBL/GenBank/DDBJ whole genome shotgun (WGS) entry which is preliminary data.</text>
</comment>
<protein>
    <submittedName>
        <fullName evidence="1">Uncharacterized protein</fullName>
    </submittedName>
</protein>
<dbReference type="Proteomes" id="UP001152795">
    <property type="component" value="Unassembled WGS sequence"/>
</dbReference>
<gene>
    <name evidence="1" type="ORF">PACLA_8A020844</name>
</gene>
<feature type="non-terminal residue" evidence="1">
    <location>
        <position position="53"/>
    </location>
</feature>
<evidence type="ECO:0000313" key="2">
    <source>
        <dbReference type="Proteomes" id="UP001152795"/>
    </source>
</evidence>
<organism evidence="1 2">
    <name type="scientific">Paramuricea clavata</name>
    <name type="common">Red gorgonian</name>
    <name type="synonym">Violescent sea-whip</name>
    <dbReference type="NCBI Taxonomy" id="317549"/>
    <lineage>
        <taxon>Eukaryota</taxon>
        <taxon>Metazoa</taxon>
        <taxon>Cnidaria</taxon>
        <taxon>Anthozoa</taxon>
        <taxon>Octocorallia</taxon>
        <taxon>Malacalcyonacea</taxon>
        <taxon>Plexauridae</taxon>
        <taxon>Paramuricea</taxon>
    </lineage>
</organism>
<keyword evidence="2" id="KW-1185">Reference proteome</keyword>
<name>A0A7D9LEL0_PARCT</name>
<dbReference type="AlphaFoldDB" id="A0A7D9LEL0"/>
<dbReference type="EMBL" id="CACRXK020017425">
    <property type="protein sequence ID" value="CAB4031190.1"/>
    <property type="molecule type" value="Genomic_DNA"/>
</dbReference>
<proteinExistence type="predicted"/>
<evidence type="ECO:0000313" key="1">
    <source>
        <dbReference type="EMBL" id="CAB4031190.1"/>
    </source>
</evidence>
<sequence>IRSLNLEVISLYRWVLVALQGPDRQAPALQVPTIPAVTARKMKTLMTTVQQCY</sequence>
<accession>A0A7D9LEL0</accession>
<reference evidence="1" key="1">
    <citation type="submission" date="2020-04" db="EMBL/GenBank/DDBJ databases">
        <authorList>
            <person name="Alioto T."/>
            <person name="Alioto T."/>
            <person name="Gomez Garrido J."/>
        </authorList>
    </citation>
    <scope>NUCLEOTIDE SEQUENCE</scope>
    <source>
        <strain evidence="1">A484AB</strain>
    </source>
</reference>